<evidence type="ECO:0000313" key="1">
    <source>
        <dbReference type="EMBL" id="GBG17425.1"/>
    </source>
</evidence>
<organism evidence="1 2">
    <name type="scientific">Nostoc commune NIES-4072</name>
    <dbReference type="NCBI Taxonomy" id="2005467"/>
    <lineage>
        <taxon>Bacteria</taxon>
        <taxon>Bacillati</taxon>
        <taxon>Cyanobacteriota</taxon>
        <taxon>Cyanophyceae</taxon>
        <taxon>Nostocales</taxon>
        <taxon>Nostocaceae</taxon>
        <taxon>Nostoc</taxon>
    </lineage>
</organism>
<protein>
    <submittedName>
        <fullName evidence="1">Uncharacterized protein</fullName>
    </submittedName>
</protein>
<sequence length="49" mass="5705">MGNSPTVKVILVLAGSPVDRGRLRLDVKMRQIEKELQWCKYCDQIKLQF</sequence>
<keyword evidence="2" id="KW-1185">Reference proteome</keyword>
<gene>
    <name evidence="1" type="ORF">NIES4072_10810</name>
</gene>
<evidence type="ECO:0000313" key="2">
    <source>
        <dbReference type="Proteomes" id="UP000245124"/>
    </source>
</evidence>
<accession>A0A2R5FGY3</accession>
<reference evidence="1 2" key="1">
    <citation type="submission" date="2017-06" db="EMBL/GenBank/DDBJ databases">
        <title>Genome sequencing of cyanobaciteial culture collection at National Institute for Environmental Studies (NIES).</title>
        <authorList>
            <person name="Hirose Y."/>
            <person name="Shimura Y."/>
            <person name="Fujisawa T."/>
            <person name="Nakamura Y."/>
            <person name="Kawachi M."/>
        </authorList>
    </citation>
    <scope>NUCLEOTIDE SEQUENCE [LARGE SCALE GENOMIC DNA]</scope>
    <source>
        <strain evidence="1 2">NIES-4072</strain>
    </source>
</reference>
<dbReference type="Proteomes" id="UP000245124">
    <property type="component" value="Unassembled WGS sequence"/>
</dbReference>
<comment type="caution">
    <text evidence="1">The sequence shown here is derived from an EMBL/GenBank/DDBJ whole genome shotgun (WGS) entry which is preliminary data.</text>
</comment>
<proteinExistence type="predicted"/>
<name>A0A2R5FGY3_NOSCO</name>
<dbReference type="EMBL" id="BDUD01000001">
    <property type="protein sequence ID" value="GBG17425.1"/>
    <property type="molecule type" value="Genomic_DNA"/>
</dbReference>
<dbReference type="AlphaFoldDB" id="A0A2R5FGY3"/>